<accession>A0A7S7NJP5</accession>
<name>A0A7S7NJP5_PALFE</name>
<reference evidence="2 3" key="1">
    <citation type="submission" date="2020-10" db="EMBL/GenBank/DDBJ databases">
        <title>Complete genome sequence of Paludibaculum fermentans P105T, a facultatively anaerobic acidobacterium capable of dissimilatory Fe(III) reduction.</title>
        <authorList>
            <person name="Dedysh S.N."/>
            <person name="Beletsky A.V."/>
            <person name="Kulichevskaya I.S."/>
            <person name="Mardanov A.V."/>
            <person name="Ravin N.V."/>
        </authorList>
    </citation>
    <scope>NUCLEOTIDE SEQUENCE [LARGE SCALE GENOMIC DNA]</scope>
    <source>
        <strain evidence="2 3">P105</strain>
    </source>
</reference>
<keyword evidence="2" id="KW-0808">Transferase</keyword>
<keyword evidence="2" id="KW-0489">Methyltransferase</keyword>
<dbReference type="InterPro" id="IPR013216">
    <property type="entry name" value="Methyltransf_11"/>
</dbReference>
<dbReference type="PANTHER" id="PTHR42912">
    <property type="entry name" value="METHYLTRANSFERASE"/>
    <property type="match status" value="1"/>
</dbReference>
<dbReference type="AlphaFoldDB" id="A0A7S7NJP5"/>
<dbReference type="Pfam" id="PF08241">
    <property type="entry name" value="Methyltransf_11"/>
    <property type="match status" value="1"/>
</dbReference>
<dbReference type="RefSeq" id="WP_194446553.1">
    <property type="nucleotide sequence ID" value="NZ_CP063849.1"/>
</dbReference>
<gene>
    <name evidence="2" type="ORF">IRI77_18645</name>
</gene>
<sequence>MMSWKTRRWDLYAPYYDKLIGFEHLRRRSLDLARLQPGERLLVDGCGTGLDLPLIRSGIEVDAVDLSPGMVEQARRKSAAARIQVMDAQQLTFPDATFDCVLLHLIVAIVPEPLRCLREAGRVLKPGGRIMLFDKYFHGPGQPRLIRRLLNPLMKFLVTDLNLRTLDLAAQAGFEIVHEEPAMLNGMFRIARLEKV</sequence>
<evidence type="ECO:0000313" key="3">
    <source>
        <dbReference type="Proteomes" id="UP000593892"/>
    </source>
</evidence>
<organism evidence="2 3">
    <name type="scientific">Paludibaculum fermentans</name>
    <dbReference type="NCBI Taxonomy" id="1473598"/>
    <lineage>
        <taxon>Bacteria</taxon>
        <taxon>Pseudomonadati</taxon>
        <taxon>Acidobacteriota</taxon>
        <taxon>Terriglobia</taxon>
        <taxon>Bryobacterales</taxon>
        <taxon>Bryobacteraceae</taxon>
        <taxon>Paludibaculum</taxon>
    </lineage>
</organism>
<dbReference type="PANTHER" id="PTHR42912:SF93">
    <property type="entry name" value="N6-ADENOSINE-METHYLTRANSFERASE TMT1A"/>
    <property type="match status" value="1"/>
</dbReference>
<dbReference type="SUPFAM" id="SSF53335">
    <property type="entry name" value="S-adenosyl-L-methionine-dependent methyltransferases"/>
    <property type="match status" value="1"/>
</dbReference>
<dbReference type="InterPro" id="IPR050508">
    <property type="entry name" value="Methyltransf_Superfamily"/>
</dbReference>
<feature type="domain" description="Methyltransferase type 11" evidence="1">
    <location>
        <begin position="45"/>
        <end position="131"/>
    </location>
</feature>
<dbReference type="Gene3D" id="3.40.50.150">
    <property type="entry name" value="Vaccinia Virus protein VP39"/>
    <property type="match status" value="1"/>
</dbReference>
<evidence type="ECO:0000313" key="2">
    <source>
        <dbReference type="EMBL" id="QOY84883.1"/>
    </source>
</evidence>
<dbReference type="KEGG" id="pfer:IRI77_18645"/>
<evidence type="ECO:0000259" key="1">
    <source>
        <dbReference type="Pfam" id="PF08241"/>
    </source>
</evidence>
<dbReference type="InterPro" id="IPR029063">
    <property type="entry name" value="SAM-dependent_MTases_sf"/>
</dbReference>
<dbReference type="GO" id="GO:0008757">
    <property type="term" value="F:S-adenosylmethionine-dependent methyltransferase activity"/>
    <property type="evidence" value="ECO:0007669"/>
    <property type="project" value="InterPro"/>
</dbReference>
<dbReference type="GO" id="GO:0032259">
    <property type="term" value="P:methylation"/>
    <property type="evidence" value="ECO:0007669"/>
    <property type="project" value="UniProtKB-KW"/>
</dbReference>
<proteinExistence type="predicted"/>
<dbReference type="EMBL" id="CP063849">
    <property type="protein sequence ID" value="QOY84883.1"/>
    <property type="molecule type" value="Genomic_DNA"/>
</dbReference>
<keyword evidence="3" id="KW-1185">Reference proteome</keyword>
<protein>
    <submittedName>
        <fullName evidence="2">Class I SAM-dependent methyltransferase</fullName>
    </submittedName>
</protein>
<dbReference type="CDD" id="cd02440">
    <property type="entry name" value="AdoMet_MTases"/>
    <property type="match status" value="1"/>
</dbReference>
<dbReference type="Proteomes" id="UP000593892">
    <property type="component" value="Chromosome"/>
</dbReference>